<evidence type="ECO:0000313" key="7">
    <source>
        <dbReference type="Proteomes" id="UP000242287"/>
    </source>
</evidence>
<feature type="region of interest" description="Disordered" evidence="4">
    <location>
        <begin position="1"/>
        <end position="69"/>
    </location>
</feature>
<evidence type="ECO:0000256" key="4">
    <source>
        <dbReference type="SAM" id="MobiDB-lite"/>
    </source>
</evidence>
<dbReference type="EMBL" id="KZ301982">
    <property type="protein sequence ID" value="PFH52009.1"/>
    <property type="molecule type" value="Genomic_DNA"/>
</dbReference>
<dbReference type="SMART" id="SM00398">
    <property type="entry name" value="HMG"/>
    <property type="match status" value="1"/>
</dbReference>
<reference evidence="6 7" key="1">
    <citation type="submission" date="2014-02" db="EMBL/GenBank/DDBJ databases">
        <title>Transposable element dynamics among asymbiotic and ectomycorrhizal Amanita fungi.</title>
        <authorList>
            <consortium name="DOE Joint Genome Institute"/>
            <person name="Hess J."/>
            <person name="Skrede I."/>
            <person name="Wolfe B."/>
            <person name="LaButti K."/>
            <person name="Ohm R.A."/>
            <person name="Grigoriev I.V."/>
            <person name="Pringle A."/>
        </authorList>
    </citation>
    <scope>NUCLEOTIDE SEQUENCE [LARGE SCALE GENOMIC DNA]</scope>
    <source>
        <strain evidence="6 7">SKay4041</strain>
    </source>
</reference>
<evidence type="ECO:0000256" key="1">
    <source>
        <dbReference type="ARBA" id="ARBA00023125"/>
    </source>
</evidence>
<dbReference type="GO" id="GO:0000978">
    <property type="term" value="F:RNA polymerase II cis-regulatory region sequence-specific DNA binding"/>
    <property type="evidence" value="ECO:0007669"/>
    <property type="project" value="TreeGrafter"/>
</dbReference>
<dbReference type="GO" id="GO:0001228">
    <property type="term" value="F:DNA-binding transcription activator activity, RNA polymerase II-specific"/>
    <property type="evidence" value="ECO:0007669"/>
    <property type="project" value="TreeGrafter"/>
</dbReference>
<dbReference type="Pfam" id="PF00505">
    <property type="entry name" value="HMG_box"/>
    <property type="match status" value="1"/>
</dbReference>
<dbReference type="CDD" id="cd01389">
    <property type="entry name" value="HMG-box_ROX1-like"/>
    <property type="match status" value="1"/>
</dbReference>
<feature type="region of interest" description="Disordered" evidence="4">
    <location>
        <begin position="267"/>
        <end position="294"/>
    </location>
</feature>
<accession>A0A2A9NN91</accession>
<evidence type="ECO:0000259" key="5">
    <source>
        <dbReference type="PROSITE" id="PS50118"/>
    </source>
</evidence>
<keyword evidence="3" id="KW-0539">Nucleus</keyword>
<feature type="compositionally biased region" description="Low complexity" evidence="4">
    <location>
        <begin position="271"/>
        <end position="291"/>
    </location>
</feature>
<dbReference type="InterPro" id="IPR050140">
    <property type="entry name" value="SRY-related_HMG-box_TF-like"/>
</dbReference>
<dbReference type="InterPro" id="IPR009071">
    <property type="entry name" value="HMG_box_dom"/>
</dbReference>
<dbReference type="PANTHER" id="PTHR10270:SF161">
    <property type="entry name" value="SEX-DETERMINING REGION Y PROTEIN"/>
    <property type="match status" value="1"/>
</dbReference>
<dbReference type="GO" id="GO:0030154">
    <property type="term" value="P:cell differentiation"/>
    <property type="evidence" value="ECO:0007669"/>
    <property type="project" value="TreeGrafter"/>
</dbReference>
<feature type="region of interest" description="Disordered" evidence="4">
    <location>
        <begin position="464"/>
        <end position="492"/>
    </location>
</feature>
<evidence type="ECO:0000256" key="3">
    <source>
        <dbReference type="PROSITE-ProRule" id="PRU00267"/>
    </source>
</evidence>
<dbReference type="OrthoDB" id="6247875at2759"/>
<evidence type="ECO:0000256" key="2">
    <source>
        <dbReference type="ARBA" id="ARBA00023163"/>
    </source>
</evidence>
<dbReference type="GO" id="GO:0005634">
    <property type="term" value="C:nucleus"/>
    <property type="evidence" value="ECO:0007669"/>
    <property type="project" value="UniProtKB-UniRule"/>
</dbReference>
<feature type="compositionally biased region" description="Low complexity" evidence="4">
    <location>
        <begin position="22"/>
        <end position="33"/>
    </location>
</feature>
<dbReference type="PROSITE" id="PS50118">
    <property type="entry name" value="HMG_BOX_2"/>
    <property type="match status" value="1"/>
</dbReference>
<dbReference type="PANTHER" id="PTHR10270">
    <property type="entry name" value="SOX TRANSCRIPTION FACTOR"/>
    <property type="match status" value="1"/>
</dbReference>
<dbReference type="Gene3D" id="1.10.30.10">
    <property type="entry name" value="High mobility group box domain"/>
    <property type="match status" value="1"/>
</dbReference>
<organism evidence="6 7">
    <name type="scientific">Amanita thiersii Skay4041</name>
    <dbReference type="NCBI Taxonomy" id="703135"/>
    <lineage>
        <taxon>Eukaryota</taxon>
        <taxon>Fungi</taxon>
        <taxon>Dikarya</taxon>
        <taxon>Basidiomycota</taxon>
        <taxon>Agaricomycotina</taxon>
        <taxon>Agaricomycetes</taxon>
        <taxon>Agaricomycetidae</taxon>
        <taxon>Agaricales</taxon>
        <taxon>Pluteineae</taxon>
        <taxon>Amanitaceae</taxon>
        <taxon>Amanita</taxon>
    </lineage>
</organism>
<feature type="compositionally biased region" description="Polar residues" evidence="4">
    <location>
        <begin position="211"/>
        <end position="243"/>
    </location>
</feature>
<dbReference type="AlphaFoldDB" id="A0A2A9NN91"/>
<dbReference type="SUPFAM" id="SSF47095">
    <property type="entry name" value="HMG-box"/>
    <property type="match status" value="1"/>
</dbReference>
<sequence length="528" mass="57756">MDLQFAIPKSDSNRPSHRHRLSSSSRISSSLSSYTFVRPPHHISGSIPTMTGPVRTAAPRKHVQPPRPPNAWIIYRSEKIRTLPPLKPGEPRRAQADVSRLISDMWKNETEEERSRYELLAEEKKVEHLKKYPGYRFQPQKKEDKQKMREMIKQERQNNRASRKNRSHMDAMSPPTPTLLASIPFQQPFSYYIPEAHHGPAGPSPPLSAATSPVHTGSSPEMDEQATQPKSSTMSQPCSALLTSPSNASIPTILPFIHTTATKTTFPLPLSESHSPSAAWSSQPNSTSSNSGATILSSTDWSHHTNIENSLLPTTDSSILENQFVSFDIPQLQLPASQPWLANGQVNEFEEALQAFLSTTTDPSVFQLNNIDADFLTANPGGEIEVSMGQLPLAFETFLTSEGTISDFTAFDFSSMAGPSSQSLDVISAVTDVNSAVPTGDSVTYNADEFLNFDETFNAIPSLSSPRPHTNALNDGQSTSTPSGSYVPPPGAAYSSTRRVGATWKPVFLDSDSVIERSPPKSWGVPAS</sequence>
<feature type="compositionally biased region" description="Basic and acidic residues" evidence="4">
    <location>
        <begin position="140"/>
        <end position="158"/>
    </location>
</feature>
<protein>
    <recommendedName>
        <fullName evidence="5">HMG box domain-containing protein</fullName>
    </recommendedName>
</protein>
<dbReference type="InterPro" id="IPR036910">
    <property type="entry name" value="HMG_box_dom_sf"/>
</dbReference>
<feature type="domain" description="HMG box" evidence="5">
    <location>
        <begin position="65"/>
        <end position="136"/>
    </location>
</feature>
<dbReference type="Proteomes" id="UP000242287">
    <property type="component" value="Unassembled WGS sequence"/>
</dbReference>
<keyword evidence="7" id="KW-1185">Reference proteome</keyword>
<keyword evidence="1 3" id="KW-0238">DNA-binding</keyword>
<gene>
    <name evidence="6" type="ORF">AMATHDRAFT_57692</name>
</gene>
<proteinExistence type="predicted"/>
<keyword evidence="2" id="KW-0804">Transcription</keyword>
<feature type="DNA-binding region" description="HMG box" evidence="3">
    <location>
        <begin position="65"/>
        <end position="136"/>
    </location>
</feature>
<feature type="region of interest" description="Disordered" evidence="4">
    <location>
        <begin position="194"/>
        <end position="243"/>
    </location>
</feature>
<dbReference type="STRING" id="703135.A0A2A9NN91"/>
<feature type="region of interest" description="Disordered" evidence="4">
    <location>
        <begin position="137"/>
        <end position="180"/>
    </location>
</feature>
<name>A0A2A9NN91_9AGAR</name>
<feature type="compositionally biased region" description="Polar residues" evidence="4">
    <location>
        <begin position="464"/>
        <end position="484"/>
    </location>
</feature>
<evidence type="ECO:0000313" key="6">
    <source>
        <dbReference type="EMBL" id="PFH52009.1"/>
    </source>
</evidence>